<accession>A0A556AY10</accession>
<dbReference type="Proteomes" id="UP000318405">
    <property type="component" value="Unassembled WGS sequence"/>
</dbReference>
<evidence type="ECO:0000256" key="7">
    <source>
        <dbReference type="SAM" id="Phobius"/>
    </source>
</evidence>
<feature type="transmembrane region" description="Helical" evidence="7">
    <location>
        <begin position="270"/>
        <end position="289"/>
    </location>
</feature>
<feature type="transmembrane region" description="Helical" evidence="7">
    <location>
        <begin position="216"/>
        <end position="235"/>
    </location>
</feature>
<evidence type="ECO:0000313" key="9">
    <source>
        <dbReference type="Proteomes" id="UP000318405"/>
    </source>
</evidence>
<evidence type="ECO:0000256" key="6">
    <source>
        <dbReference type="ARBA" id="ARBA00023136"/>
    </source>
</evidence>
<keyword evidence="5 7" id="KW-1133">Transmembrane helix</keyword>
<evidence type="ECO:0000256" key="1">
    <source>
        <dbReference type="ARBA" id="ARBA00004141"/>
    </source>
</evidence>
<evidence type="ECO:0000256" key="5">
    <source>
        <dbReference type="ARBA" id="ARBA00022989"/>
    </source>
</evidence>
<organism evidence="8 9">
    <name type="scientific">Verticiella sediminum</name>
    <dbReference type="NCBI Taxonomy" id="1247510"/>
    <lineage>
        <taxon>Bacteria</taxon>
        <taxon>Pseudomonadati</taxon>
        <taxon>Pseudomonadota</taxon>
        <taxon>Betaproteobacteria</taxon>
        <taxon>Burkholderiales</taxon>
        <taxon>Alcaligenaceae</taxon>
        <taxon>Verticiella</taxon>
    </lineage>
</organism>
<feature type="transmembrane region" description="Helical" evidence="7">
    <location>
        <begin position="242"/>
        <end position="264"/>
    </location>
</feature>
<protein>
    <submittedName>
        <fullName evidence="8">AEC family transporter</fullName>
    </submittedName>
</protein>
<gene>
    <name evidence="8" type="ORF">FOZ76_06360</name>
</gene>
<reference evidence="8 9" key="1">
    <citation type="submission" date="2019-07" db="EMBL/GenBank/DDBJ databases">
        <title>Qingshengfaniella alkalisoli gen. nov., sp. nov., isolated from saline soil.</title>
        <authorList>
            <person name="Xu L."/>
            <person name="Huang X.-X."/>
            <person name="Sun J.-Q."/>
        </authorList>
    </citation>
    <scope>NUCLEOTIDE SEQUENCE [LARGE SCALE GENOMIC DNA]</scope>
    <source>
        <strain evidence="8 9">DSM 27279</strain>
    </source>
</reference>
<feature type="transmembrane region" description="Helical" evidence="7">
    <location>
        <begin position="120"/>
        <end position="146"/>
    </location>
</feature>
<evidence type="ECO:0000256" key="4">
    <source>
        <dbReference type="ARBA" id="ARBA00022692"/>
    </source>
</evidence>
<dbReference type="PANTHER" id="PTHR36838">
    <property type="entry name" value="AUXIN EFFLUX CARRIER FAMILY PROTEIN"/>
    <property type="match status" value="1"/>
</dbReference>
<feature type="transmembrane region" description="Helical" evidence="7">
    <location>
        <begin position="301"/>
        <end position="324"/>
    </location>
</feature>
<dbReference type="AlphaFoldDB" id="A0A556AY10"/>
<dbReference type="OrthoDB" id="3435874at2"/>
<comment type="subcellular location">
    <subcellularLocation>
        <location evidence="1">Membrane</location>
        <topology evidence="1">Multi-pass membrane protein</topology>
    </subcellularLocation>
</comment>
<dbReference type="RefSeq" id="WP_143947300.1">
    <property type="nucleotide sequence ID" value="NZ_BAABMB010000001.1"/>
</dbReference>
<name>A0A556AY10_9BURK</name>
<keyword evidence="3" id="KW-1003">Cell membrane</keyword>
<feature type="transmembrane region" description="Helical" evidence="7">
    <location>
        <begin position="6"/>
        <end position="23"/>
    </location>
</feature>
<evidence type="ECO:0000313" key="8">
    <source>
        <dbReference type="EMBL" id="TSH97345.1"/>
    </source>
</evidence>
<dbReference type="InterPro" id="IPR004776">
    <property type="entry name" value="Mem_transp_PIN-like"/>
</dbReference>
<evidence type="ECO:0000256" key="2">
    <source>
        <dbReference type="ARBA" id="ARBA00022448"/>
    </source>
</evidence>
<feature type="transmembrane region" description="Helical" evidence="7">
    <location>
        <begin position="35"/>
        <end position="54"/>
    </location>
</feature>
<feature type="transmembrane region" description="Helical" evidence="7">
    <location>
        <begin position="66"/>
        <end position="82"/>
    </location>
</feature>
<dbReference type="GO" id="GO:0016020">
    <property type="term" value="C:membrane"/>
    <property type="evidence" value="ECO:0007669"/>
    <property type="project" value="UniProtKB-SubCell"/>
</dbReference>
<feature type="transmembrane region" description="Helical" evidence="7">
    <location>
        <begin position="176"/>
        <end position="196"/>
    </location>
</feature>
<dbReference type="Pfam" id="PF03547">
    <property type="entry name" value="Mem_trans"/>
    <property type="match status" value="1"/>
</dbReference>
<dbReference type="GO" id="GO:0055085">
    <property type="term" value="P:transmembrane transport"/>
    <property type="evidence" value="ECO:0007669"/>
    <property type="project" value="InterPro"/>
</dbReference>
<feature type="transmembrane region" description="Helical" evidence="7">
    <location>
        <begin position="94"/>
        <end position="114"/>
    </location>
</feature>
<proteinExistence type="predicted"/>
<keyword evidence="9" id="KW-1185">Reference proteome</keyword>
<keyword evidence="6 7" id="KW-0472">Membrane</keyword>
<dbReference type="PANTHER" id="PTHR36838:SF3">
    <property type="entry name" value="TRANSPORTER AUXIN EFFLUX CARRIER EC FAMILY"/>
    <property type="match status" value="1"/>
</dbReference>
<dbReference type="EMBL" id="VLTJ01000010">
    <property type="protein sequence ID" value="TSH97345.1"/>
    <property type="molecule type" value="Genomic_DNA"/>
</dbReference>
<keyword evidence="2" id="KW-0813">Transport</keyword>
<keyword evidence="4 7" id="KW-0812">Transmembrane</keyword>
<evidence type="ECO:0000256" key="3">
    <source>
        <dbReference type="ARBA" id="ARBA00022475"/>
    </source>
</evidence>
<comment type="caution">
    <text evidence="8">The sequence shown here is derived from an EMBL/GenBank/DDBJ whole genome shotgun (WGS) entry which is preliminary data.</text>
</comment>
<sequence length="326" mass="34094">MSNLVFQALVPVVLLIFTGYLAGRLGWVGGKSTGDISNIVFLVLAPALLFRTMSNVHLESIDFQPVIAYMSAMGVVFVLVMLKQGFNRRAAVMGLASTFSNTLMIGVPIVGLAFGDAGLVTLFSLVSVHSFIMLTLVTVVLEFVVVAEENRARAAHGESAPLAVRARRMALTVCKAAKGAILHPVPLPIICGLLFAQTGLPLPGVVDKALQLLGSAFAPMALVLVGITLASNAWAKQIRSALTLVIMKNLVHPLALVVIGLAAGLSGLPFKVMVVTASLPIGANVYLFALRYRVAESETSAAVALSTIVGLASMALVMLSVPLLPG</sequence>